<comment type="caution">
    <text evidence="2">The sequence shown here is derived from an EMBL/GenBank/DDBJ whole genome shotgun (WGS) entry which is preliminary data.</text>
</comment>
<reference evidence="2" key="1">
    <citation type="journal article" date="2022" name="Int. J. Mol. Sci.">
        <title>Draft Genome of Tanacetum Coccineum: Genomic Comparison of Closely Related Tanacetum-Family Plants.</title>
        <authorList>
            <person name="Yamashiro T."/>
            <person name="Shiraishi A."/>
            <person name="Nakayama K."/>
            <person name="Satake H."/>
        </authorList>
    </citation>
    <scope>NUCLEOTIDE SEQUENCE</scope>
</reference>
<reference evidence="2" key="2">
    <citation type="submission" date="2022-01" db="EMBL/GenBank/DDBJ databases">
        <authorList>
            <person name="Yamashiro T."/>
            <person name="Shiraishi A."/>
            <person name="Satake H."/>
            <person name="Nakayama K."/>
        </authorList>
    </citation>
    <scope>NUCLEOTIDE SEQUENCE</scope>
</reference>
<proteinExistence type="predicted"/>
<evidence type="ECO:0000256" key="1">
    <source>
        <dbReference type="SAM" id="MobiDB-lite"/>
    </source>
</evidence>
<feature type="region of interest" description="Disordered" evidence="1">
    <location>
        <begin position="1"/>
        <end position="23"/>
    </location>
</feature>
<organism evidence="2 3">
    <name type="scientific">Tanacetum coccineum</name>
    <dbReference type="NCBI Taxonomy" id="301880"/>
    <lineage>
        <taxon>Eukaryota</taxon>
        <taxon>Viridiplantae</taxon>
        <taxon>Streptophyta</taxon>
        <taxon>Embryophyta</taxon>
        <taxon>Tracheophyta</taxon>
        <taxon>Spermatophyta</taxon>
        <taxon>Magnoliopsida</taxon>
        <taxon>eudicotyledons</taxon>
        <taxon>Gunneridae</taxon>
        <taxon>Pentapetalae</taxon>
        <taxon>asterids</taxon>
        <taxon>campanulids</taxon>
        <taxon>Asterales</taxon>
        <taxon>Asteraceae</taxon>
        <taxon>Asteroideae</taxon>
        <taxon>Anthemideae</taxon>
        <taxon>Anthemidinae</taxon>
        <taxon>Tanacetum</taxon>
    </lineage>
</organism>
<feature type="compositionally biased region" description="Basic and acidic residues" evidence="1">
    <location>
        <begin position="1"/>
        <end position="22"/>
    </location>
</feature>
<evidence type="ECO:0000313" key="2">
    <source>
        <dbReference type="EMBL" id="GJS82506.1"/>
    </source>
</evidence>
<gene>
    <name evidence="2" type="ORF">Tco_0749047</name>
</gene>
<accession>A0ABQ4YYB1</accession>
<dbReference type="EMBL" id="BQNB010010829">
    <property type="protein sequence ID" value="GJS82506.1"/>
    <property type="molecule type" value="Genomic_DNA"/>
</dbReference>
<protein>
    <submittedName>
        <fullName evidence="2">Uncharacterized protein</fullName>
    </submittedName>
</protein>
<evidence type="ECO:0000313" key="3">
    <source>
        <dbReference type="Proteomes" id="UP001151760"/>
    </source>
</evidence>
<name>A0ABQ4YYB1_9ASTR</name>
<keyword evidence="3" id="KW-1185">Reference proteome</keyword>
<sequence>MQSVHMIDKEAPPIETKADGVRSRRQSYAQGLTLERSHTVRYAGTARRGGLEFTWEREDSNKEQNTHSFPKLGFVIPLQGLSIEDKALLTG</sequence>
<dbReference type="Proteomes" id="UP001151760">
    <property type="component" value="Unassembled WGS sequence"/>
</dbReference>